<reference evidence="2 3" key="1">
    <citation type="submission" date="2020-07" db="EMBL/GenBank/DDBJ databases">
        <title>Sequencing the genomes of 1000 actinobacteria strains.</title>
        <authorList>
            <person name="Klenk H.-P."/>
        </authorList>
    </citation>
    <scope>NUCLEOTIDE SEQUENCE [LARGE SCALE GENOMIC DNA]</scope>
    <source>
        <strain evidence="2 3">DSM 23871</strain>
    </source>
</reference>
<comment type="caution">
    <text evidence="2">The sequence shown here is derived from an EMBL/GenBank/DDBJ whole genome shotgun (WGS) entry which is preliminary data.</text>
</comment>
<name>A0A852T296_9MICO</name>
<protein>
    <submittedName>
        <fullName evidence="2">Antirestriction protein ArdC</fullName>
    </submittedName>
</protein>
<evidence type="ECO:0000313" key="3">
    <source>
        <dbReference type="Proteomes" id="UP000589620"/>
    </source>
</evidence>
<evidence type="ECO:0000259" key="1">
    <source>
        <dbReference type="Pfam" id="PF08401"/>
    </source>
</evidence>
<dbReference type="AlphaFoldDB" id="A0A852T296"/>
<dbReference type="Proteomes" id="UP000589620">
    <property type="component" value="Unassembled WGS sequence"/>
</dbReference>
<dbReference type="InterPro" id="IPR013610">
    <property type="entry name" value="ArdC_N"/>
</dbReference>
<dbReference type="EMBL" id="JACCBJ010000001">
    <property type="protein sequence ID" value="NYD74952.1"/>
    <property type="molecule type" value="Genomic_DNA"/>
</dbReference>
<sequence length="293" mass="32823">MREFEIMSGKVIIRSAKARQVEAEALHASIVEQVQQLADSGQWRAFLEFARSFHNYSLNNLLLILSQNPKATIVAGFRQWQTKGRQVRKGEKAIKIFGYRERKASRDDDTDETEGEQRVVRYFPTLSVFDIAQTDPIEEAEPLPQNPTRRLTGHDDHGVIAPLTTHLQANGWSVQRAPLMNASGYTDPGLHRVTMAENLAMEHAAKTLIHETAHIELRHVEDLDEYRAHRGRMEVEAESVAYIVAGLSGFDTSAYSIGYLTGWAGEDTALVRDTAARVLEAAHTISAVVEKPH</sequence>
<proteinExistence type="predicted"/>
<accession>A0A852T296</accession>
<dbReference type="GO" id="GO:0003697">
    <property type="term" value="F:single-stranded DNA binding"/>
    <property type="evidence" value="ECO:0007669"/>
    <property type="project" value="InterPro"/>
</dbReference>
<dbReference type="RefSeq" id="WP_246298049.1">
    <property type="nucleotide sequence ID" value="NZ_BAAAPX010000001.1"/>
</dbReference>
<evidence type="ECO:0000313" key="2">
    <source>
        <dbReference type="EMBL" id="NYD74952.1"/>
    </source>
</evidence>
<feature type="domain" description="N-terminal" evidence="1">
    <location>
        <begin position="24"/>
        <end position="129"/>
    </location>
</feature>
<keyword evidence="3" id="KW-1185">Reference proteome</keyword>
<gene>
    <name evidence="2" type="ORF">BJ963_002471</name>
</gene>
<organism evidence="2 3">
    <name type="scientific">Leifsonia soli</name>
    <dbReference type="NCBI Taxonomy" id="582665"/>
    <lineage>
        <taxon>Bacteria</taxon>
        <taxon>Bacillati</taxon>
        <taxon>Actinomycetota</taxon>
        <taxon>Actinomycetes</taxon>
        <taxon>Micrococcales</taxon>
        <taxon>Microbacteriaceae</taxon>
        <taxon>Leifsonia</taxon>
    </lineage>
</organism>
<dbReference type="Pfam" id="PF08401">
    <property type="entry name" value="ArdcN"/>
    <property type="match status" value="1"/>
</dbReference>